<feature type="domain" description="Activator of Hsp90 ATPase AHSA1-like N-terminal" evidence="2">
    <location>
        <begin position="40"/>
        <end position="152"/>
    </location>
</feature>
<name>A0A7S2DEG7_9EUKA</name>
<dbReference type="AlphaFoldDB" id="A0A7S2DEG7"/>
<organism evidence="3">
    <name type="scientific">Haptolina brevifila</name>
    <dbReference type="NCBI Taxonomy" id="156173"/>
    <lineage>
        <taxon>Eukaryota</taxon>
        <taxon>Haptista</taxon>
        <taxon>Haptophyta</taxon>
        <taxon>Prymnesiophyceae</taxon>
        <taxon>Prymnesiales</taxon>
        <taxon>Prymnesiaceae</taxon>
        <taxon>Haptolina</taxon>
    </lineage>
</organism>
<dbReference type="Pfam" id="PF09229">
    <property type="entry name" value="Aha1_N"/>
    <property type="match status" value="1"/>
</dbReference>
<accession>A0A7S2DEG7</accession>
<dbReference type="GO" id="GO:0001671">
    <property type="term" value="F:ATPase activator activity"/>
    <property type="evidence" value="ECO:0007669"/>
    <property type="project" value="InterPro"/>
</dbReference>
<protein>
    <recommendedName>
        <fullName evidence="2">Activator of Hsp90 ATPase AHSA1-like N-terminal domain-containing protein</fullName>
    </recommendedName>
</protein>
<dbReference type="PANTHER" id="PTHR13009">
    <property type="entry name" value="HEAT SHOCK PROTEIN 90 HSP90 CO-CHAPERONE AHA-1"/>
    <property type="match status" value="1"/>
</dbReference>
<dbReference type="InterPro" id="IPR015310">
    <property type="entry name" value="AHSA1-like_N"/>
</dbReference>
<dbReference type="GO" id="GO:0051087">
    <property type="term" value="F:protein-folding chaperone binding"/>
    <property type="evidence" value="ECO:0007669"/>
    <property type="project" value="InterPro"/>
</dbReference>
<reference evidence="3" key="1">
    <citation type="submission" date="2021-01" db="EMBL/GenBank/DDBJ databases">
        <authorList>
            <person name="Corre E."/>
            <person name="Pelletier E."/>
            <person name="Niang G."/>
            <person name="Scheremetjew M."/>
            <person name="Finn R."/>
            <person name="Kale V."/>
            <person name="Holt S."/>
            <person name="Cochrane G."/>
            <person name="Meng A."/>
            <person name="Brown T."/>
            <person name="Cohen L."/>
        </authorList>
    </citation>
    <scope>NUCLEOTIDE SEQUENCE</scope>
    <source>
        <strain evidence="3">UTEX LB 985</strain>
    </source>
</reference>
<evidence type="ECO:0000259" key="2">
    <source>
        <dbReference type="Pfam" id="PF09229"/>
    </source>
</evidence>
<sequence>MLVAIPTRIPPAGKAGQAAGTAMGAPSATSAWNVGGTWEERDVSGWARSELEVRLLALSLPPLQVVKVSGIDGHASVISNRGKVKRPFELKCDIEWEIALTDSERCEGVTSYVEISPAPSSARMPCTYETSEHFTAPPKGDEVVRTVRAELARLQQRVDGALEGLVNDLATK</sequence>
<dbReference type="EMBL" id="HBGU01030183">
    <property type="protein sequence ID" value="CAD9452096.1"/>
    <property type="molecule type" value="Transcribed_RNA"/>
</dbReference>
<evidence type="ECO:0000313" key="3">
    <source>
        <dbReference type="EMBL" id="CAD9452096.1"/>
    </source>
</evidence>
<dbReference type="InterPro" id="IPR036338">
    <property type="entry name" value="Aha1"/>
</dbReference>
<dbReference type="Gene3D" id="3.15.10.20">
    <property type="entry name" value="Activator of Hsp90 ATPase Aha1, N-terminal domain"/>
    <property type="match status" value="1"/>
</dbReference>
<dbReference type="SUPFAM" id="SSF103111">
    <property type="entry name" value="Activator of Hsp90 ATPase, Aha1"/>
    <property type="match status" value="1"/>
</dbReference>
<gene>
    <name evidence="3" type="ORF">CBRE1094_LOCUS16485</name>
</gene>
<comment type="similarity">
    <text evidence="1">Belongs to the AHA1 family.</text>
</comment>
<proteinExistence type="inferred from homology"/>
<evidence type="ECO:0000256" key="1">
    <source>
        <dbReference type="ARBA" id="ARBA00006817"/>
    </source>
</evidence>